<evidence type="ECO:0000313" key="1">
    <source>
        <dbReference type="EMBL" id="KAJ7343379.1"/>
    </source>
</evidence>
<reference evidence="1" key="1">
    <citation type="submission" date="2023-03" db="EMBL/GenBank/DDBJ databases">
        <title>Massive genome expansion in bonnet fungi (Mycena s.s.) driven by repeated elements and novel gene families across ecological guilds.</title>
        <authorList>
            <consortium name="Lawrence Berkeley National Laboratory"/>
            <person name="Harder C.B."/>
            <person name="Miyauchi S."/>
            <person name="Viragh M."/>
            <person name="Kuo A."/>
            <person name="Thoen E."/>
            <person name="Andreopoulos B."/>
            <person name="Lu D."/>
            <person name="Skrede I."/>
            <person name="Drula E."/>
            <person name="Henrissat B."/>
            <person name="Morin E."/>
            <person name="Kohler A."/>
            <person name="Barry K."/>
            <person name="LaButti K."/>
            <person name="Morin E."/>
            <person name="Salamov A."/>
            <person name="Lipzen A."/>
            <person name="Mereny Z."/>
            <person name="Hegedus B."/>
            <person name="Baldrian P."/>
            <person name="Stursova M."/>
            <person name="Weitz H."/>
            <person name="Taylor A."/>
            <person name="Grigoriev I.V."/>
            <person name="Nagy L.G."/>
            <person name="Martin F."/>
            <person name="Kauserud H."/>
        </authorList>
    </citation>
    <scope>NUCLEOTIDE SEQUENCE</scope>
    <source>
        <strain evidence="1">CBHHK002</strain>
    </source>
</reference>
<dbReference type="EMBL" id="JARIHO010000023">
    <property type="protein sequence ID" value="KAJ7343379.1"/>
    <property type="molecule type" value="Genomic_DNA"/>
</dbReference>
<name>A0AAD6ZYA5_9AGAR</name>
<gene>
    <name evidence="1" type="ORF">DFH08DRAFT_872526</name>
</gene>
<dbReference type="AlphaFoldDB" id="A0AAD6ZYA5"/>
<sequence>MAHDRTRGSHIHQKIHALRGEYFRHIQNRAHVPRNFTAPTHNSPTLPADLLTDSAYSRQKPPPSRDTREALFVLKRVERPQHDIATTPTWRAAALALTVTAVAESHKVPPLTLLCLQILSSFETDFPEIVQYVPSHLRLALLRWAAVHRPLTTPQLQALCADGHVAGELIVVGPNAGVNQDQFRDPEEGRSAEWESDDWTPPPPMHTLVLMSAHLTLSIICTLPATLTHLALVNILNPVSLHRLPMTCPLVECLDLSYNAWLVAEKEAQERLGKLQWSRWHQLRTLGLRGCHVPADLTVEVNKGRWDDVQVVK</sequence>
<proteinExistence type="predicted"/>
<organism evidence="1 2">
    <name type="scientific">Mycena albidolilacea</name>
    <dbReference type="NCBI Taxonomy" id="1033008"/>
    <lineage>
        <taxon>Eukaryota</taxon>
        <taxon>Fungi</taxon>
        <taxon>Dikarya</taxon>
        <taxon>Basidiomycota</taxon>
        <taxon>Agaricomycotina</taxon>
        <taxon>Agaricomycetes</taxon>
        <taxon>Agaricomycetidae</taxon>
        <taxon>Agaricales</taxon>
        <taxon>Marasmiineae</taxon>
        <taxon>Mycenaceae</taxon>
        <taxon>Mycena</taxon>
    </lineage>
</organism>
<comment type="caution">
    <text evidence="1">The sequence shown here is derived from an EMBL/GenBank/DDBJ whole genome shotgun (WGS) entry which is preliminary data.</text>
</comment>
<dbReference type="Proteomes" id="UP001218218">
    <property type="component" value="Unassembled WGS sequence"/>
</dbReference>
<protein>
    <submittedName>
        <fullName evidence="1">Uncharacterized protein</fullName>
    </submittedName>
</protein>
<evidence type="ECO:0000313" key="2">
    <source>
        <dbReference type="Proteomes" id="UP001218218"/>
    </source>
</evidence>
<accession>A0AAD6ZYA5</accession>
<keyword evidence="2" id="KW-1185">Reference proteome</keyword>